<dbReference type="AlphaFoldDB" id="A0AA43QJY7"/>
<keyword evidence="2" id="KW-0472">Membrane</keyword>
<feature type="compositionally biased region" description="Polar residues" evidence="1">
    <location>
        <begin position="1"/>
        <end position="13"/>
    </location>
</feature>
<protein>
    <recommendedName>
        <fullName evidence="5">Integral membrane protein TmpA</fullName>
    </recommendedName>
</protein>
<feature type="transmembrane region" description="Helical" evidence="2">
    <location>
        <begin position="236"/>
        <end position="260"/>
    </location>
</feature>
<keyword evidence="2" id="KW-0812">Transmembrane</keyword>
<reference evidence="3" key="1">
    <citation type="journal article" date="2023" name="Genome Biol. Evol.">
        <title>First Whole Genome Sequence and Flow Cytometry Genome Size Data for the Lichen-Forming Fungus Ramalina farinacea (Ascomycota).</title>
        <authorList>
            <person name="Llewellyn T."/>
            <person name="Mian S."/>
            <person name="Hill R."/>
            <person name="Leitch I.J."/>
            <person name="Gaya E."/>
        </authorList>
    </citation>
    <scope>NUCLEOTIDE SEQUENCE</scope>
    <source>
        <strain evidence="3">LIQ254RAFAR</strain>
    </source>
</reference>
<dbReference type="PANTHER" id="PTHR33927">
    <property type="entry name" value="TRANSMEMBRANE PROTEIN"/>
    <property type="match status" value="1"/>
</dbReference>
<feature type="region of interest" description="Disordered" evidence="1">
    <location>
        <begin position="1"/>
        <end position="50"/>
    </location>
</feature>
<sequence>MDNPQDLHQSGNEDTAPELRRPESVSDAAQPALRPTSNCTDLSAETAITRPSLEVLALQKVHFGRDLSSHDQTEQTFFPPTDASFTSTGLSDDGVASGLTRQQLGVHEPEKSDDTLVGEYQQKWQPAHPPSELSQLPSKRFKPWWRRVRHDILNAYQRLFAIVVLGNAIAVIVVLVKRRNATPFGPSLANVATATAANISATILMRQEFVINSFYTVLCWTPHCTPLRFRRLIAKFYHFGGVHSGCATSSTAWFILYTILLTKQYASNEFRSVAVMTLTYVLVALLCLICLFAIPGFRFKSHNTFESFHRFGGWLAVALFWAQVLLVSVLQHKSSQSRASSLSSSSSSSPSSSLGSILAHTPAFWMLITITLFIILPWLRLRRVQAWPEVLSGHAVRIHFNYTRIGAVLGIRIANSPLKEWHPFASIPEADGSSFSIIVSDAGDWTKKQIQHPKYSYWVRGIPLSGVLRMACVFRRVVVVTTGSGIGPCLSLLIAHPLPCRILWSSKNPLGIYGEGTIDQVTRADPDAMIINTQATGRPDMVGLTYHLYKESGAEAVFVISNIGLTNKLVYAMESRGVPAYGPIWDS</sequence>
<feature type="transmembrane region" description="Helical" evidence="2">
    <location>
        <begin position="155"/>
        <end position="176"/>
    </location>
</feature>
<evidence type="ECO:0008006" key="5">
    <source>
        <dbReference type="Google" id="ProtNLM"/>
    </source>
</evidence>
<feature type="transmembrane region" description="Helical" evidence="2">
    <location>
        <begin position="311"/>
        <end position="330"/>
    </location>
</feature>
<evidence type="ECO:0000313" key="3">
    <source>
        <dbReference type="EMBL" id="MDI1486083.1"/>
    </source>
</evidence>
<dbReference type="Proteomes" id="UP001161017">
    <property type="component" value="Unassembled WGS sequence"/>
</dbReference>
<dbReference type="InterPro" id="IPR052979">
    <property type="entry name" value="Adenylate-forming_domain"/>
</dbReference>
<evidence type="ECO:0000256" key="1">
    <source>
        <dbReference type="SAM" id="MobiDB-lite"/>
    </source>
</evidence>
<keyword evidence="2" id="KW-1133">Transmembrane helix</keyword>
<evidence type="ECO:0000313" key="4">
    <source>
        <dbReference type="Proteomes" id="UP001161017"/>
    </source>
</evidence>
<gene>
    <name evidence="3" type="ORF">OHK93_004273</name>
</gene>
<feature type="region of interest" description="Disordered" evidence="1">
    <location>
        <begin position="69"/>
        <end position="96"/>
    </location>
</feature>
<feature type="compositionally biased region" description="Polar residues" evidence="1">
    <location>
        <begin position="74"/>
        <end position="90"/>
    </location>
</feature>
<comment type="caution">
    <text evidence="3">The sequence shown here is derived from an EMBL/GenBank/DDBJ whole genome shotgun (WGS) entry which is preliminary data.</text>
</comment>
<feature type="transmembrane region" description="Helical" evidence="2">
    <location>
        <begin position="280"/>
        <end position="299"/>
    </location>
</feature>
<organism evidence="3 4">
    <name type="scientific">Ramalina farinacea</name>
    <dbReference type="NCBI Taxonomy" id="258253"/>
    <lineage>
        <taxon>Eukaryota</taxon>
        <taxon>Fungi</taxon>
        <taxon>Dikarya</taxon>
        <taxon>Ascomycota</taxon>
        <taxon>Pezizomycotina</taxon>
        <taxon>Lecanoromycetes</taxon>
        <taxon>OSLEUM clade</taxon>
        <taxon>Lecanoromycetidae</taxon>
        <taxon>Lecanorales</taxon>
        <taxon>Lecanorineae</taxon>
        <taxon>Ramalinaceae</taxon>
        <taxon>Ramalina</taxon>
    </lineage>
</organism>
<evidence type="ECO:0000256" key="2">
    <source>
        <dbReference type="SAM" id="Phobius"/>
    </source>
</evidence>
<dbReference type="PANTHER" id="PTHR33927:SF5">
    <property type="entry name" value="ENZYME, PUTATIVE (AFU_ORTHOLOGUE AFUA_8G01222)-RELATED"/>
    <property type="match status" value="1"/>
</dbReference>
<dbReference type="EMBL" id="JAPUFD010000002">
    <property type="protein sequence ID" value="MDI1486083.1"/>
    <property type="molecule type" value="Genomic_DNA"/>
</dbReference>
<feature type="transmembrane region" description="Helical" evidence="2">
    <location>
        <begin position="357"/>
        <end position="379"/>
    </location>
</feature>
<accession>A0AA43QJY7</accession>
<proteinExistence type="predicted"/>
<name>A0AA43QJY7_9LECA</name>
<keyword evidence="4" id="KW-1185">Reference proteome</keyword>